<dbReference type="AlphaFoldDB" id="A0A073JPU4"/>
<name>A0A073JPU4_LIMRT</name>
<dbReference type="InterPro" id="IPR051545">
    <property type="entry name" value="NAD(P)H_dehydrogenase_qn"/>
</dbReference>
<dbReference type="Gene3D" id="3.40.50.360">
    <property type="match status" value="1"/>
</dbReference>
<dbReference type="EMBL" id="JOSX01000013">
    <property type="protein sequence ID" value="KEK15574.1"/>
    <property type="molecule type" value="Genomic_DNA"/>
</dbReference>
<dbReference type="RefSeq" id="WP_035168906.1">
    <property type="nucleotide sequence ID" value="NZ_JAJGTG010000183.1"/>
</dbReference>
<dbReference type="PANTHER" id="PTHR10204">
    <property type="entry name" value="NAD P H OXIDOREDUCTASE-RELATED"/>
    <property type="match status" value="1"/>
</dbReference>
<evidence type="ECO:0000259" key="3">
    <source>
        <dbReference type="Pfam" id="PF02525"/>
    </source>
</evidence>
<sequence length="193" mass="22397">MILIVYCHPYNQSFSHAELDAVKKNLHRRGVKYEVIDLYKDGFNPVYSTEELKLYHQGGTTDPLVSKYLSLCQQATTIIFITPIWWNSIPGILKGFIDKVMKEGVGLSHTIHKTGVKGELTNVHHCYVLTTSSSPTLYIRYLNGNAIKRIFIRQTLKQLGFKHCYWQNFGLITNTSVNRRIRYLTKLRQQNFK</sequence>
<dbReference type="PATRIC" id="fig|1598.90.peg.897"/>
<protein>
    <submittedName>
        <fullName evidence="4">NAD(P)H dehydrogenase</fullName>
    </submittedName>
</protein>
<keyword evidence="2" id="KW-0560">Oxidoreductase</keyword>
<evidence type="ECO:0000256" key="1">
    <source>
        <dbReference type="ARBA" id="ARBA00006252"/>
    </source>
</evidence>
<proteinExistence type="inferred from homology"/>
<reference evidence="4 5" key="1">
    <citation type="submission" date="2014-06" db="EMBL/GenBank/DDBJ databases">
        <title>Genetic determinant of reutericyclin biosynthesis of Lactobacillus reuteri.</title>
        <authorList>
            <person name="Lin X."/>
            <person name="Duar R."/>
            <person name="Walter J."/>
            <person name="Gaenzle M."/>
        </authorList>
    </citation>
    <scope>NUCLEOTIDE SEQUENCE [LARGE SCALE GENOMIC DNA]</scope>
    <source>
        <strain evidence="4 5">LTH2584</strain>
    </source>
</reference>
<dbReference type="InterPro" id="IPR003680">
    <property type="entry name" value="Flavodoxin_fold"/>
</dbReference>
<dbReference type="Proteomes" id="UP000027731">
    <property type="component" value="Unassembled WGS sequence"/>
</dbReference>
<accession>A0A073JPU4</accession>
<evidence type="ECO:0000313" key="4">
    <source>
        <dbReference type="EMBL" id="KEK15574.1"/>
    </source>
</evidence>
<organism evidence="4 5">
    <name type="scientific">Limosilactobacillus reuteri</name>
    <name type="common">Lactobacillus reuteri</name>
    <dbReference type="NCBI Taxonomy" id="1598"/>
    <lineage>
        <taxon>Bacteria</taxon>
        <taxon>Bacillati</taxon>
        <taxon>Bacillota</taxon>
        <taxon>Bacilli</taxon>
        <taxon>Lactobacillales</taxon>
        <taxon>Lactobacillaceae</taxon>
        <taxon>Limosilactobacillus</taxon>
    </lineage>
</organism>
<evidence type="ECO:0000256" key="2">
    <source>
        <dbReference type="ARBA" id="ARBA00023002"/>
    </source>
</evidence>
<evidence type="ECO:0000313" key="5">
    <source>
        <dbReference type="Proteomes" id="UP000027731"/>
    </source>
</evidence>
<feature type="domain" description="Flavodoxin-like fold" evidence="3">
    <location>
        <begin position="2"/>
        <end position="163"/>
    </location>
</feature>
<dbReference type="InterPro" id="IPR029039">
    <property type="entry name" value="Flavoprotein-like_sf"/>
</dbReference>
<gene>
    <name evidence="4" type="ORF">LR3_07325</name>
</gene>
<dbReference type="SUPFAM" id="SSF52218">
    <property type="entry name" value="Flavoproteins"/>
    <property type="match status" value="1"/>
</dbReference>
<dbReference type="Pfam" id="PF02525">
    <property type="entry name" value="Flavodoxin_2"/>
    <property type="match status" value="1"/>
</dbReference>
<comment type="similarity">
    <text evidence="1">Belongs to the NAD(P)H dehydrogenase (quinone) family.</text>
</comment>
<dbReference type="GO" id="GO:0003955">
    <property type="term" value="F:NAD(P)H dehydrogenase (quinone) activity"/>
    <property type="evidence" value="ECO:0007669"/>
    <property type="project" value="TreeGrafter"/>
</dbReference>
<dbReference type="PANTHER" id="PTHR10204:SF34">
    <property type="entry name" value="NAD(P)H DEHYDROGENASE [QUINONE] 1 ISOFORM 1"/>
    <property type="match status" value="1"/>
</dbReference>
<comment type="caution">
    <text evidence="4">The sequence shown here is derived from an EMBL/GenBank/DDBJ whole genome shotgun (WGS) entry which is preliminary data.</text>
</comment>
<dbReference type="GO" id="GO:0005829">
    <property type="term" value="C:cytosol"/>
    <property type="evidence" value="ECO:0007669"/>
    <property type="project" value="TreeGrafter"/>
</dbReference>